<name>F2FA82_SOLSS</name>
<feature type="transmembrane region" description="Helical" evidence="1">
    <location>
        <begin position="6"/>
        <end position="27"/>
    </location>
</feature>
<dbReference type="AlphaFoldDB" id="F2FA82"/>
<sequence length="182" mass="20773">MSLILFIFIGLFGAFFITFLKSSLINLFGENNILLFKLKNAGWFQNYWLAGIFLFFINATLFFSTALLLYAMTYFIIPYVHLLIMTLAVIGSIFLWIIINKAWQGTRKNRLKMGAVGSSFYMILSLMLIYLLVTLEPLYPGEDTFMRAIGLVMGIVVTTVAFISCLIFTGFSNKKEVNEARF</sequence>
<keyword evidence="1" id="KW-0812">Transmembrane</keyword>
<evidence type="ECO:0000313" key="3">
    <source>
        <dbReference type="Proteomes" id="UP000006691"/>
    </source>
</evidence>
<feature type="transmembrane region" description="Helical" evidence="1">
    <location>
        <begin position="111"/>
        <end position="133"/>
    </location>
</feature>
<feature type="transmembrane region" description="Helical" evidence="1">
    <location>
        <begin position="145"/>
        <end position="171"/>
    </location>
</feature>
<evidence type="ECO:0000313" key="2">
    <source>
        <dbReference type="EMBL" id="BAK16217.1"/>
    </source>
</evidence>
<reference evidence="2 3" key="2">
    <citation type="journal article" date="2012" name="J. Biosci. Bioeng.">
        <title>Complete genome sequence and characterization of the N-acylhomoserine lactone-degrading gene of the potato leaf-associated Solibacillus silvestris.</title>
        <authorList>
            <person name="Morohoshi T."/>
            <person name="Tominaga Y."/>
            <person name="Someya N."/>
            <person name="Ikeda T."/>
        </authorList>
    </citation>
    <scope>NUCLEOTIDE SEQUENCE [LARGE SCALE GENOMIC DNA]</scope>
    <source>
        <strain evidence="2 3">StLB046</strain>
    </source>
</reference>
<dbReference type="STRING" id="1002809.SSIL_1794"/>
<protein>
    <submittedName>
        <fullName evidence="2">Predicted membrane protein</fullName>
    </submittedName>
</protein>
<feature type="transmembrane region" description="Helical" evidence="1">
    <location>
        <begin position="47"/>
        <end position="70"/>
    </location>
</feature>
<dbReference type="eggNOG" id="ENOG5030IMY">
    <property type="taxonomic scope" value="Bacteria"/>
</dbReference>
<accession>F2FA82</accession>
<dbReference type="Proteomes" id="UP000006691">
    <property type="component" value="Chromosome"/>
</dbReference>
<evidence type="ECO:0000256" key="1">
    <source>
        <dbReference type="SAM" id="Phobius"/>
    </source>
</evidence>
<keyword evidence="1" id="KW-1133">Transmembrane helix</keyword>
<dbReference type="PATRIC" id="fig|1002809.3.peg.1816"/>
<organism evidence="2 3">
    <name type="scientific">Solibacillus silvestris (strain StLB046)</name>
    <name type="common">Bacillus silvestris</name>
    <dbReference type="NCBI Taxonomy" id="1002809"/>
    <lineage>
        <taxon>Bacteria</taxon>
        <taxon>Bacillati</taxon>
        <taxon>Bacillota</taxon>
        <taxon>Bacilli</taxon>
        <taxon>Bacillales</taxon>
        <taxon>Caryophanaceae</taxon>
        <taxon>Solibacillus</taxon>
    </lineage>
</organism>
<proteinExistence type="predicted"/>
<keyword evidence="1" id="KW-0472">Membrane</keyword>
<dbReference type="KEGG" id="siv:SSIL_1794"/>
<gene>
    <name evidence="2" type="ordered locus">SSIL_1794</name>
</gene>
<keyword evidence="3" id="KW-1185">Reference proteome</keyword>
<feature type="transmembrane region" description="Helical" evidence="1">
    <location>
        <begin position="76"/>
        <end position="99"/>
    </location>
</feature>
<reference evidence="3" key="1">
    <citation type="submission" date="2011-04" db="EMBL/GenBank/DDBJ databases">
        <title>Genome sequence of Solibacillus silvestris StLB046.</title>
        <authorList>
            <person name="Morohoshi T."/>
            <person name="Someya N."/>
            <person name="Ikeda T."/>
        </authorList>
    </citation>
    <scope>NUCLEOTIDE SEQUENCE [LARGE SCALE GENOMIC DNA]</scope>
    <source>
        <strain evidence="3">StLB046</strain>
    </source>
</reference>
<dbReference type="EMBL" id="AP012157">
    <property type="protein sequence ID" value="BAK16217.1"/>
    <property type="molecule type" value="Genomic_DNA"/>
</dbReference>
<dbReference type="RefSeq" id="WP_014823556.1">
    <property type="nucleotide sequence ID" value="NC_018065.1"/>
</dbReference>
<dbReference type="HOGENOM" id="CLU_1507635_0_0_9"/>